<evidence type="ECO:0000313" key="2">
    <source>
        <dbReference type="Proteomes" id="UP000504604"/>
    </source>
</evidence>
<accession>A0A6I9UJM1</accession>
<organism evidence="2 3">
    <name type="scientific">Sesamum indicum</name>
    <name type="common">Oriental sesame</name>
    <name type="synonym">Sesamum orientale</name>
    <dbReference type="NCBI Taxonomy" id="4182"/>
    <lineage>
        <taxon>Eukaryota</taxon>
        <taxon>Viridiplantae</taxon>
        <taxon>Streptophyta</taxon>
        <taxon>Embryophyta</taxon>
        <taxon>Tracheophyta</taxon>
        <taxon>Spermatophyta</taxon>
        <taxon>Magnoliopsida</taxon>
        <taxon>eudicotyledons</taxon>
        <taxon>Gunneridae</taxon>
        <taxon>Pentapetalae</taxon>
        <taxon>asterids</taxon>
        <taxon>lamiids</taxon>
        <taxon>Lamiales</taxon>
        <taxon>Pedaliaceae</taxon>
        <taxon>Sesamum</taxon>
    </lineage>
</organism>
<dbReference type="RefSeq" id="XP_011099173.1">
    <property type="nucleotide sequence ID" value="XM_011100871.2"/>
</dbReference>
<dbReference type="OrthoDB" id="1703859at2759"/>
<feature type="region of interest" description="Disordered" evidence="1">
    <location>
        <begin position="38"/>
        <end position="100"/>
    </location>
</feature>
<proteinExistence type="predicted"/>
<reference evidence="2" key="1">
    <citation type="submission" date="2024-10" db="UniProtKB">
        <authorList>
            <consortium name="RefSeq"/>
        </authorList>
    </citation>
    <scope>NUCLEOTIDE SEQUENCE [LARGE SCALE GENOMIC DNA]</scope>
    <source>
        <strain evidence="2">cv. Zhongzhi No. 13</strain>
    </source>
</reference>
<dbReference type="KEGG" id="sind:105177619"/>
<dbReference type="GeneID" id="105177619"/>
<dbReference type="InParanoid" id="A0A6I9UJM1"/>
<dbReference type="AlphaFoldDB" id="A0A6I9UJM1"/>
<keyword evidence="2" id="KW-1185">Reference proteome</keyword>
<evidence type="ECO:0000313" key="3">
    <source>
        <dbReference type="RefSeq" id="XP_011099173.1"/>
    </source>
</evidence>
<protein>
    <submittedName>
        <fullName evidence="3">Uncharacterized protein LOC105177619</fullName>
    </submittedName>
</protein>
<gene>
    <name evidence="3" type="primary">LOC105177619</name>
</gene>
<name>A0A6I9UJM1_SESIN</name>
<reference evidence="3" key="2">
    <citation type="submission" date="2025-08" db="UniProtKB">
        <authorList>
            <consortium name="RefSeq"/>
        </authorList>
    </citation>
    <scope>IDENTIFICATION</scope>
</reference>
<dbReference type="PANTHER" id="PTHR36801:SF3">
    <property type="entry name" value="OS06G0150300 PROTEIN"/>
    <property type="match status" value="1"/>
</dbReference>
<dbReference type="PANTHER" id="PTHR36801">
    <property type="entry name" value="OS06G0150200 PROTEIN"/>
    <property type="match status" value="1"/>
</dbReference>
<evidence type="ECO:0000256" key="1">
    <source>
        <dbReference type="SAM" id="MobiDB-lite"/>
    </source>
</evidence>
<feature type="compositionally biased region" description="Basic residues" evidence="1">
    <location>
        <begin position="90"/>
        <end position="100"/>
    </location>
</feature>
<dbReference type="Proteomes" id="UP000504604">
    <property type="component" value="Linkage group LG1"/>
</dbReference>
<sequence length="242" mass="26591">MGRTVVSLLCGGFTRKKSSPPSAVEEHLKAGNSEVALIIHEDASNKPWRSSASGRGNSHTGELTAKPPPDGDQKPLPPPPGRQQYSSSAHHLRTSSFHYHHRRSNSGAAWKFVFSMTVNVRGRSGGGATTTTSRKSSRRVEKKLNHVHEESIWKKTIILGEKCRVREEDDDAILYDENGKRISAYRPKKFTSISRQNSSSDQESAEILTLNSALASAKITQELVNSNQEPISLSAQSQTFQG</sequence>
<feature type="compositionally biased region" description="Pro residues" evidence="1">
    <location>
        <begin position="66"/>
        <end position="81"/>
    </location>
</feature>
<feature type="compositionally biased region" description="Polar residues" evidence="1">
    <location>
        <begin position="47"/>
        <end position="61"/>
    </location>
</feature>